<gene>
    <name evidence="1" type="ORF">HMPREF0591_1420</name>
</gene>
<dbReference type="Proteomes" id="UP000003653">
    <property type="component" value="Unassembled WGS sequence"/>
</dbReference>
<accession>D5P5H6</accession>
<organism evidence="1 2">
    <name type="scientific">Mycobacterium parascrofulaceum ATCC BAA-614</name>
    <dbReference type="NCBI Taxonomy" id="525368"/>
    <lineage>
        <taxon>Bacteria</taxon>
        <taxon>Bacillati</taxon>
        <taxon>Actinomycetota</taxon>
        <taxon>Actinomycetes</taxon>
        <taxon>Mycobacteriales</taxon>
        <taxon>Mycobacteriaceae</taxon>
        <taxon>Mycobacterium</taxon>
        <taxon>Mycobacterium simiae complex</taxon>
    </lineage>
</organism>
<comment type="caution">
    <text evidence="1">The sequence shown here is derived from an EMBL/GenBank/DDBJ whole genome shotgun (WGS) entry which is preliminary data.</text>
</comment>
<name>D5P5H6_9MYCO</name>
<evidence type="ECO:0000313" key="1">
    <source>
        <dbReference type="EMBL" id="EFG78689.1"/>
    </source>
</evidence>
<protein>
    <submittedName>
        <fullName evidence="1">Uncharacterized protein</fullName>
    </submittedName>
</protein>
<keyword evidence="2" id="KW-1185">Reference proteome</keyword>
<dbReference type="AlphaFoldDB" id="D5P5H6"/>
<sequence>MAAASGPPPEVVRQRLLSILSTASPAPTTRDLRRCLAAAFGRDFVHEHVYHNRVVLERRGEVTRVARTAAGGRHTRWTLGTVGAAADR</sequence>
<dbReference type="EMBL" id="ADNV01000101">
    <property type="protein sequence ID" value="EFG78689.1"/>
    <property type="molecule type" value="Genomic_DNA"/>
</dbReference>
<evidence type="ECO:0000313" key="2">
    <source>
        <dbReference type="Proteomes" id="UP000003653"/>
    </source>
</evidence>
<dbReference type="HOGENOM" id="CLU_2494629_0_0_11"/>
<proteinExistence type="predicted"/>
<reference evidence="1 2" key="1">
    <citation type="submission" date="2010-04" db="EMBL/GenBank/DDBJ databases">
        <authorList>
            <person name="Muzny D."/>
            <person name="Qin X."/>
            <person name="Deng J."/>
            <person name="Jiang H."/>
            <person name="Liu Y."/>
            <person name="Qu J."/>
            <person name="Song X.-Z."/>
            <person name="Zhang L."/>
            <person name="Thornton R."/>
            <person name="Coyle M."/>
            <person name="Francisco L."/>
            <person name="Jackson L."/>
            <person name="Javaid M."/>
            <person name="Korchina V."/>
            <person name="Kovar C."/>
            <person name="Mata R."/>
            <person name="Mathew T."/>
            <person name="Ngo R."/>
            <person name="Nguyen L."/>
            <person name="Nguyen N."/>
            <person name="Okwuonu G."/>
            <person name="Ongeri F."/>
            <person name="Pham C."/>
            <person name="Simmons D."/>
            <person name="Wilczek-Boney K."/>
            <person name="Hale W."/>
            <person name="Jakkamsetti A."/>
            <person name="Pham P."/>
            <person name="Ruth R."/>
            <person name="San Lucas F."/>
            <person name="Warren J."/>
            <person name="Zhang J."/>
            <person name="Zhao Z."/>
            <person name="Zhou C."/>
            <person name="Zhu D."/>
            <person name="Lee S."/>
            <person name="Bess C."/>
            <person name="Blankenburg K."/>
            <person name="Forbes L."/>
            <person name="Fu Q."/>
            <person name="Gubbala S."/>
            <person name="Hirani K."/>
            <person name="Jayaseelan J.C."/>
            <person name="Lara F."/>
            <person name="Munidasa M."/>
            <person name="Palculict T."/>
            <person name="Patil S."/>
            <person name="Pu L.-L."/>
            <person name="Saada N."/>
            <person name="Tang L."/>
            <person name="Weissenberger G."/>
            <person name="Zhu Y."/>
            <person name="Hemphill L."/>
            <person name="Shang Y."/>
            <person name="Youmans B."/>
            <person name="Ayvaz T."/>
            <person name="Ross M."/>
            <person name="Santibanez J."/>
            <person name="Aqrawi P."/>
            <person name="Gross S."/>
            <person name="Joshi V."/>
            <person name="Fowler G."/>
            <person name="Nazareth L."/>
            <person name="Reid J."/>
            <person name="Worley K."/>
            <person name="Petrosino J."/>
            <person name="Highlander S."/>
            <person name="Gibbs R."/>
        </authorList>
    </citation>
    <scope>NUCLEOTIDE SEQUENCE [LARGE SCALE GENOMIC DNA]</scope>
    <source>
        <strain evidence="1 2">ATCC BAA-614</strain>
    </source>
</reference>